<feature type="compositionally biased region" description="Low complexity" evidence="1">
    <location>
        <begin position="335"/>
        <end position="349"/>
    </location>
</feature>
<sequence length="848" mass="94490">MSRKLYDQLMSEKSSLPYADHHHGDTKSEESSRNHHKQRNRRRENEEDELVKYMSNLPGYLEKGKMNREKFLNVGVLDWKRLEQWQHSHKHVPHRSSTSSTATSSASSSVSADLLSGQRIFRPSLQSHFMASPMQGRAQAIKSSRDSVGKCQNFRGSHNDIGSHSKYLDDPFSQKHPNSSLKGCDRKYLDRYVDKERGIFPNDRMYYEAASCARLEKSTQGGLEKRVDALRERDTDTVVQPTLRKSKPFDLRLPRDSPQNNHCRLPDVPKSFIQKPENSSRTSVSEKPKELLHKDLNYDISHSCPVPDELRCIDYQLKGSGPSSTDLESIKLPASTFSSPLSTNSSSFSVKMRISPSRSRKSEERKHTIANGPVQGLDQKVTSDKSRSSSPFRRLSISIGYTSKGPVSKEDEQVPRLSSVAARKSSSENVRDYACSSISGNDKHGDAGRSRSSPLRRLLDPLLKPKTTTKSRNSVELSQKDSVSINKNRRSSDWKFSTVQPGKEVEKDHRIDSSHGKKHVPSMTPALLRIAVRNGLPLFTFAVDDNTSNILAATVKNLSAVGKDECNSIYTFFTFSEVKKKNGSWMNQAGRSKGPDYVPHAVAQMKVSESHRYDLTSENCVNSSTVKEFVLFSVNLRQGDARATDYQPNDELAAIVVKIPKAISCINGWHQSNSQEPNHATVLLPGGVHSLPSKGGPSSLIERWKSGGSCDCGGWDLGCKLKILATENQACRNPTSSKAYVADQLELFLQGNNEQEHWRAFSLAPFKHGVYSIAFDSSLSLLQAFSICIALVDSKMPYELSGSRNSGEDRNTRETLLVQTKELKALGKLEGIPASFVSNPPLSPFGRV</sequence>
<gene>
    <name evidence="2" type="ORF">RIF29_32108</name>
</gene>
<dbReference type="InterPro" id="IPR021916">
    <property type="entry name" value="DUF3527"/>
</dbReference>
<feature type="compositionally biased region" description="Basic and acidic residues" evidence="1">
    <location>
        <begin position="19"/>
        <end position="33"/>
    </location>
</feature>
<dbReference type="EMBL" id="JAYWIO010000006">
    <property type="protein sequence ID" value="KAK7257845.1"/>
    <property type="molecule type" value="Genomic_DNA"/>
</dbReference>
<protein>
    <submittedName>
        <fullName evidence="2">Uncharacterized protein</fullName>
    </submittedName>
</protein>
<feature type="compositionally biased region" description="Polar residues" evidence="1">
    <location>
        <begin position="474"/>
        <end position="486"/>
    </location>
</feature>
<feature type="compositionally biased region" description="Low complexity" evidence="1">
    <location>
        <begin position="96"/>
        <end position="112"/>
    </location>
</feature>
<dbReference type="Pfam" id="PF12043">
    <property type="entry name" value="DUF3527"/>
    <property type="match status" value="2"/>
</dbReference>
<feature type="region of interest" description="Disordered" evidence="1">
    <location>
        <begin position="1"/>
        <end position="50"/>
    </location>
</feature>
<reference evidence="2 3" key="1">
    <citation type="submission" date="2024-01" db="EMBL/GenBank/DDBJ databases">
        <title>The genomes of 5 underutilized Papilionoideae crops provide insights into root nodulation and disease resistanc.</title>
        <authorList>
            <person name="Yuan L."/>
        </authorList>
    </citation>
    <scope>NUCLEOTIDE SEQUENCE [LARGE SCALE GENOMIC DNA]</scope>
    <source>
        <strain evidence="2">ZHUSHIDOU_FW_LH</strain>
        <tissue evidence="2">Leaf</tissue>
    </source>
</reference>
<accession>A0AAN9HZ74</accession>
<dbReference type="PANTHER" id="PTHR31390">
    <property type="entry name" value="EXPRESSED PROTEIN"/>
    <property type="match status" value="1"/>
</dbReference>
<evidence type="ECO:0000256" key="1">
    <source>
        <dbReference type="SAM" id="MobiDB-lite"/>
    </source>
</evidence>
<feature type="region of interest" description="Disordered" evidence="1">
    <location>
        <begin position="248"/>
        <end position="288"/>
    </location>
</feature>
<dbReference type="PANTHER" id="PTHR31390:SF4">
    <property type="entry name" value="DUF3527 DOMAIN-CONTAINING PROTEIN"/>
    <property type="match status" value="1"/>
</dbReference>
<name>A0AAN9HZ74_CROPI</name>
<dbReference type="AlphaFoldDB" id="A0AAN9HZ74"/>
<feature type="region of interest" description="Disordered" evidence="1">
    <location>
        <begin position="89"/>
        <end position="113"/>
    </location>
</feature>
<evidence type="ECO:0000313" key="2">
    <source>
        <dbReference type="EMBL" id="KAK7257845.1"/>
    </source>
</evidence>
<organism evidence="2 3">
    <name type="scientific">Crotalaria pallida</name>
    <name type="common">Smooth rattlebox</name>
    <name type="synonym">Crotalaria striata</name>
    <dbReference type="NCBI Taxonomy" id="3830"/>
    <lineage>
        <taxon>Eukaryota</taxon>
        <taxon>Viridiplantae</taxon>
        <taxon>Streptophyta</taxon>
        <taxon>Embryophyta</taxon>
        <taxon>Tracheophyta</taxon>
        <taxon>Spermatophyta</taxon>
        <taxon>Magnoliopsida</taxon>
        <taxon>eudicotyledons</taxon>
        <taxon>Gunneridae</taxon>
        <taxon>Pentapetalae</taxon>
        <taxon>rosids</taxon>
        <taxon>fabids</taxon>
        <taxon>Fabales</taxon>
        <taxon>Fabaceae</taxon>
        <taxon>Papilionoideae</taxon>
        <taxon>50 kb inversion clade</taxon>
        <taxon>genistoids sensu lato</taxon>
        <taxon>core genistoids</taxon>
        <taxon>Crotalarieae</taxon>
        <taxon>Crotalaria</taxon>
    </lineage>
</organism>
<proteinExistence type="predicted"/>
<comment type="caution">
    <text evidence="2">The sequence shown here is derived from an EMBL/GenBank/DDBJ whole genome shotgun (WGS) entry which is preliminary data.</text>
</comment>
<feature type="compositionally biased region" description="Basic and acidic residues" evidence="1">
    <location>
        <begin position="503"/>
        <end position="515"/>
    </location>
</feature>
<keyword evidence="3" id="KW-1185">Reference proteome</keyword>
<dbReference type="Proteomes" id="UP001372338">
    <property type="component" value="Unassembled WGS sequence"/>
</dbReference>
<evidence type="ECO:0000313" key="3">
    <source>
        <dbReference type="Proteomes" id="UP001372338"/>
    </source>
</evidence>
<feature type="compositionally biased region" description="Low complexity" evidence="1">
    <location>
        <begin position="450"/>
        <end position="472"/>
    </location>
</feature>
<feature type="region of interest" description="Disordered" evidence="1">
    <location>
        <begin position="335"/>
        <end position="520"/>
    </location>
</feature>